<sequence>MHPETPKPLTWVGSSKRDYILFPEQVQDDMGYALFVAQMGERPQSAKPLKGFKGAGVLELVENYDGNTYRAVYTVRFAQRIYVLHAFQKKSKRGIETPQSEIRLVEQRLRAAEADYQQRQQRDEPRGL</sequence>
<dbReference type="InterPro" id="IPR009241">
    <property type="entry name" value="HigB-like"/>
</dbReference>
<proteinExistence type="predicted"/>
<keyword evidence="2" id="KW-1185">Reference proteome</keyword>
<dbReference type="EMBL" id="AZHX01000042">
    <property type="protein sequence ID" value="ETX09150.1"/>
    <property type="molecule type" value="Genomic_DNA"/>
</dbReference>
<comment type="caution">
    <text evidence="1">The sequence shown here is derived from an EMBL/GenBank/DDBJ whole genome shotgun (WGS) entry which is preliminary data.</text>
</comment>
<dbReference type="Pfam" id="PF05973">
    <property type="entry name" value="Gp49"/>
    <property type="match status" value="1"/>
</dbReference>
<gene>
    <name evidence="1" type="ORF">ETSY2_01150</name>
</gene>
<evidence type="ECO:0000313" key="2">
    <source>
        <dbReference type="Proteomes" id="UP000019140"/>
    </source>
</evidence>
<evidence type="ECO:0000313" key="1">
    <source>
        <dbReference type="EMBL" id="ETX09150.1"/>
    </source>
</evidence>
<dbReference type="Proteomes" id="UP000019140">
    <property type="component" value="Unassembled WGS sequence"/>
</dbReference>
<name>W4MG32_9BACT</name>
<dbReference type="HOGENOM" id="CLU_139003_0_0_7"/>
<accession>W4MG32</accession>
<reference evidence="1 2" key="1">
    <citation type="journal article" date="2014" name="Nature">
        <title>An environmental bacterial taxon with a large and distinct metabolic repertoire.</title>
        <authorList>
            <person name="Wilson M.C."/>
            <person name="Mori T."/>
            <person name="Ruckert C."/>
            <person name="Uria A.R."/>
            <person name="Helf M.J."/>
            <person name="Takada K."/>
            <person name="Gernert C."/>
            <person name="Steffens U.A."/>
            <person name="Heycke N."/>
            <person name="Schmitt S."/>
            <person name="Rinke C."/>
            <person name="Helfrich E.J."/>
            <person name="Brachmann A.O."/>
            <person name="Gurgui C."/>
            <person name="Wakimoto T."/>
            <person name="Kracht M."/>
            <person name="Crusemann M."/>
            <person name="Hentschel U."/>
            <person name="Abe I."/>
            <person name="Matsunaga S."/>
            <person name="Kalinowski J."/>
            <person name="Takeyama H."/>
            <person name="Piel J."/>
        </authorList>
    </citation>
    <scope>NUCLEOTIDE SEQUENCE [LARGE SCALE GENOMIC DNA]</scope>
    <source>
        <strain evidence="2">TSY2</strain>
    </source>
</reference>
<evidence type="ECO:0008006" key="3">
    <source>
        <dbReference type="Google" id="ProtNLM"/>
    </source>
</evidence>
<dbReference type="AlphaFoldDB" id="W4MG32"/>
<organism evidence="1 2">
    <name type="scientific">Candidatus Entotheonella gemina</name>
    <dbReference type="NCBI Taxonomy" id="1429439"/>
    <lineage>
        <taxon>Bacteria</taxon>
        <taxon>Pseudomonadati</taxon>
        <taxon>Nitrospinota/Tectimicrobiota group</taxon>
        <taxon>Candidatus Tectimicrobiota</taxon>
        <taxon>Candidatus Entotheonellia</taxon>
        <taxon>Candidatus Entotheonellales</taxon>
        <taxon>Candidatus Entotheonellaceae</taxon>
        <taxon>Candidatus Entotheonella</taxon>
    </lineage>
</organism>
<protein>
    <recommendedName>
        <fullName evidence="3">Toxin RelE</fullName>
    </recommendedName>
</protein>
<dbReference type="PATRIC" id="fig|1429439.4.peg.196"/>